<evidence type="ECO:0000256" key="6">
    <source>
        <dbReference type="SAM" id="Phobius"/>
    </source>
</evidence>
<keyword evidence="6" id="KW-0812">Transmembrane</keyword>
<proteinExistence type="inferred from homology"/>
<dbReference type="PANTHER" id="PTHR16161">
    <property type="entry name" value="TRANSCRIPTIONAL PROTEIN SWT1"/>
    <property type="match status" value="1"/>
</dbReference>
<dbReference type="InterPro" id="IPR034240">
    <property type="entry name" value="eIF3G_RRM"/>
</dbReference>
<dbReference type="GO" id="GO:0003743">
    <property type="term" value="F:translation initiation factor activity"/>
    <property type="evidence" value="ECO:0007669"/>
    <property type="project" value="UniProtKB-UniRule"/>
</dbReference>
<dbReference type="InterPro" id="IPR036020">
    <property type="entry name" value="WW_dom_sf"/>
</dbReference>
<dbReference type="PROSITE" id="PS01159">
    <property type="entry name" value="WW_DOMAIN_1"/>
    <property type="match status" value="1"/>
</dbReference>
<feature type="region of interest" description="Disordered" evidence="5">
    <location>
        <begin position="251"/>
        <end position="312"/>
    </location>
</feature>
<comment type="similarity">
    <text evidence="4">Belongs to the eIF-3 subunit G family.</text>
</comment>
<dbReference type="Gene3D" id="2.20.70.10">
    <property type="match status" value="1"/>
</dbReference>
<evidence type="ECO:0000256" key="1">
    <source>
        <dbReference type="ARBA" id="ARBA00022490"/>
    </source>
</evidence>
<comment type="subcellular location">
    <subcellularLocation>
        <location evidence="4">Cytoplasm</location>
    </subcellularLocation>
</comment>
<sequence>MPGHCYTQRNKVVRDNIGIGSAYDTISLLHGVTTWCDYWMNGLACQDPLCCSGPLGITVTEGMRRVFRLWFSCWISSSCFSYIFTAWSGKNKVSCNKFVTLGYYRSKPISWAEQVEQVEDGVLPPSSEQYDEEKGIKVVTEFKYNEENKMVKVIKTYRVEKRKVPKSIAKRKTWRKFGAAERDPPGPNPANTIVQVEEINMQFIHNKEEVQEQEDDPLLKLKSQKLVSCRICKGDHWTTKCPYKDTLGPLQEKLQDGEKPPVGDAPGPPTSQGPTAPAPTKTSGKYVPPSLRDGVNKGRGETMSSKRDESATIRVTNLSEDTRESDLQELFRPFGPIQRIYLAKDKNTGQSKGFAFINFHRREDAARAIAGVSGFGYDHLILNVEWAKSIPSSLCKMSYKKHEKQELPSGWVVKQSKSYQRVYYFNTLTGVSTWEVPEVLKPYLKPPGNRYVNKPVGSSKSKPETRLHLLEPHTDVQEGQFSPTQDSDEEDSLDLEHQPHERANTSSSVQSLRFGSESLRSGNSVVNQHEKNIKLGTRQGSNQCRVTSQPVVCQTPELLKQKELSIGKCDQPHSSDSVKVKTYGSPSDVQTPSRKKISTNDDNLTKSGEGLTQGLQKRIGPSPEKLSSHSSAIHSNLKRNAESFTNSSYCSKTTKRQKTSEISDFSDSRKVVKKLASSPSSAVDTFNLSPRESSPDPDNLLLGDLKKREDIQSWINHLESDEVPSDSLGEILDPGLDQDSEDAGNLILDRSSRRVMLHSNDSGFLSLGDTSNISGITMTIKNDGPVKKAIVNPWKGVHENPVPIHHNRREEISMEIDEVQQVLNKEEERQIEEMDVSDIVLREVRDSVKKCPDEVIGQLTQVFTTDQPEHIHNVDQELYIVVDTNVFISNLAFVEDLRDHCFENFGLPVLVIPWVVMQELDALKSNKSSAATMSMKIGKCARAAVGYIYQCFQDNHQRVIGQGAAQRLLNGIKCLQTKRPYKIEQTIVPKEYLEKPSKAGASCPVDVPPDNHSHLVSQQPTQHSNKNNKILDEMLCKLKMWLKDALSSVLETEMKAAYDDIWMEIVLRKPPWTLSDVLECFKKHWIAVFGQIYERSLVSVVDRLCARFKPVTHFQVSVEILLYLLNDCLGLLEECNKHNKNDLKVAEALFGMKKCEELCRDLKTGGVKVNSIEDYLKGKPKQTDIKTKMCMDKNKNNVDQLSVEDVESKLTNIWEVVYFCCEDFQRVIENRRRNCSTDPEQLEKMSLVFQKLIPALDAIRYEYEQALRFSPKEILEKAALVHGLCVQLNSFYIRLNLKAKDGELEVANLQALFGIESKRSDLILGLQEKGFNVSNKKIVGNMFKNLIVDSKLCCLRNSILLCGYIHYAHKYIVSDRTVHRMETDTVSGTEDQQIQQDTL</sequence>
<dbReference type="PROSITE" id="PS50102">
    <property type="entry name" value="RRM"/>
    <property type="match status" value="1"/>
</dbReference>
<dbReference type="PANTHER" id="PTHR16161:SF0">
    <property type="entry name" value="TRANSCRIPTIONAL PROTEIN SWT1"/>
    <property type="match status" value="1"/>
</dbReference>
<dbReference type="InterPro" id="IPR017334">
    <property type="entry name" value="eIF3_g"/>
</dbReference>
<feature type="transmembrane region" description="Helical" evidence="6">
    <location>
        <begin position="69"/>
        <end position="87"/>
    </location>
</feature>
<accession>K1QCU0</accession>
<dbReference type="Pfam" id="PF00076">
    <property type="entry name" value="RRM_1"/>
    <property type="match status" value="1"/>
</dbReference>
<dbReference type="InterPro" id="IPR000504">
    <property type="entry name" value="RRM_dom"/>
</dbReference>
<dbReference type="InterPro" id="IPR001202">
    <property type="entry name" value="WW_dom"/>
</dbReference>
<feature type="region of interest" description="Disordered" evidence="5">
    <location>
        <begin position="565"/>
        <end position="631"/>
    </location>
</feature>
<keyword evidence="2 4" id="KW-0396">Initiation factor</keyword>
<dbReference type="InterPro" id="IPR052626">
    <property type="entry name" value="SWT1_Regulator"/>
</dbReference>
<dbReference type="CDD" id="cd00201">
    <property type="entry name" value="WW"/>
    <property type="match status" value="1"/>
</dbReference>
<dbReference type="InterPro" id="IPR002716">
    <property type="entry name" value="PIN_dom"/>
</dbReference>
<dbReference type="EMBL" id="JH817008">
    <property type="protein sequence ID" value="EKC19336.1"/>
    <property type="molecule type" value="Genomic_DNA"/>
</dbReference>
<dbReference type="PROSITE" id="PS50020">
    <property type="entry name" value="WW_DOMAIN_2"/>
    <property type="match status" value="1"/>
</dbReference>
<dbReference type="InterPro" id="IPR012677">
    <property type="entry name" value="Nucleotide-bd_a/b_plait_sf"/>
</dbReference>
<dbReference type="GO" id="GO:0016282">
    <property type="term" value="C:eukaryotic 43S preinitiation complex"/>
    <property type="evidence" value="ECO:0007669"/>
    <property type="project" value="UniProtKB-UniRule"/>
</dbReference>
<dbReference type="Gene3D" id="3.30.70.330">
    <property type="match status" value="1"/>
</dbReference>
<dbReference type="InParanoid" id="K1QCU0"/>
<dbReference type="SMART" id="SM00360">
    <property type="entry name" value="RRM"/>
    <property type="match status" value="1"/>
</dbReference>
<feature type="compositionally biased region" description="Basic and acidic residues" evidence="5">
    <location>
        <begin position="294"/>
        <end position="311"/>
    </location>
</feature>
<dbReference type="HOGENOM" id="CLU_254433_0_0_1"/>
<feature type="region of interest" description="Disordered" evidence="5">
    <location>
        <begin position="445"/>
        <end position="464"/>
    </location>
</feature>
<dbReference type="GO" id="GO:0001732">
    <property type="term" value="P:formation of cytoplasmic translation initiation complex"/>
    <property type="evidence" value="ECO:0007669"/>
    <property type="project" value="UniProtKB-UniRule"/>
</dbReference>
<evidence type="ECO:0000256" key="2">
    <source>
        <dbReference type="ARBA" id="ARBA00022540"/>
    </source>
</evidence>
<feature type="compositionally biased region" description="Polar residues" evidence="5">
    <location>
        <begin position="504"/>
        <end position="526"/>
    </location>
</feature>
<feature type="region of interest" description="Disordered" evidence="5">
    <location>
        <begin position="471"/>
        <end position="526"/>
    </location>
</feature>
<reference evidence="7" key="1">
    <citation type="journal article" date="2012" name="Nature">
        <title>The oyster genome reveals stress adaptation and complexity of shell formation.</title>
        <authorList>
            <person name="Zhang G."/>
            <person name="Fang X."/>
            <person name="Guo X."/>
            <person name="Li L."/>
            <person name="Luo R."/>
            <person name="Xu F."/>
            <person name="Yang P."/>
            <person name="Zhang L."/>
            <person name="Wang X."/>
            <person name="Qi H."/>
            <person name="Xiong Z."/>
            <person name="Que H."/>
            <person name="Xie Y."/>
            <person name="Holland P.W."/>
            <person name="Paps J."/>
            <person name="Zhu Y."/>
            <person name="Wu F."/>
            <person name="Chen Y."/>
            <person name="Wang J."/>
            <person name="Peng C."/>
            <person name="Meng J."/>
            <person name="Yang L."/>
            <person name="Liu J."/>
            <person name="Wen B."/>
            <person name="Zhang N."/>
            <person name="Huang Z."/>
            <person name="Zhu Q."/>
            <person name="Feng Y."/>
            <person name="Mount A."/>
            <person name="Hedgecock D."/>
            <person name="Xu Z."/>
            <person name="Liu Y."/>
            <person name="Domazet-Loso T."/>
            <person name="Du Y."/>
            <person name="Sun X."/>
            <person name="Zhang S."/>
            <person name="Liu B."/>
            <person name="Cheng P."/>
            <person name="Jiang X."/>
            <person name="Li J."/>
            <person name="Fan D."/>
            <person name="Wang W."/>
            <person name="Fu W."/>
            <person name="Wang T."/>
            <person name="Wang B."/>
            <person name="Zhang J."/>
            <person name="Peng Z."/>
            <person name="Li Y."/>
            <person name="Li N."/>
            <person name="Wang J."/>
            <person name="Chen M."/>
            <person name="He Y."/>
            <person name="Tan F."/>
            <person name="Song X."/>
            <person name="Zheng Q."/>
            <person name="Huang R."/>
            <person name="Yang H."/>
            <person name="Du X."/>
            <person name="Chen L."/>
            <person name="Yang M."/>
            <person name="Gaffney P.M."/>
            <person name="Wang S."/>
            <person name="Luo L."/>
            <person name="She Z."/>
            <person name="Ming Y."/>
            <person name="Huang W."/>
            <person name="Zhang S."/>
            <person name="Huang B."/>
            <person name="Zhang Y."/>
            <person name="Qu T."/>
            <person name="Ni P."/>
            <person name="Miao G."/>
            <person name="Wang J."/>
            <person name="Wang Q."/>
            <person name="Steinberg C.E."/>
            <person name="Wang H."/>
            <person name="Li N."/>
            <person name="Qian L."/>
            <person name="Zhang G."/>
            <person name="Li Y."/>
            <person name="Yang H."/>
            <person name="Liu X."/>
            <person name="Wang J."/>
            <person name="Yin Y."/>
            <person name="Wang J."/>
        </authorList>
    </citation>
    <scope>NUCLEOTIDE SEQUENCE [LARGE SCALE GENOMIC DNA]</scope>
    <source>
        <strain evidence="7">05x7-T-G4-1.051#20</strain>
    </source>
</reference>
<dbReference type="SUPFAM" id="SSF51045">
    <property type="entry name" value="WW domain"/>
    <property type="match status" value="1"/>
</dbReference>
<dbReference type="Pfam" id="PF00397">
    <property type="entry name" value="WW"/>
    <property type="match status" value="1"/>
</dbReference>
<organism evidence="7">
    <name type="scientific">Magallana gigas</name>
    <name type="common">Pacific oyster</name>
    <name type="synonym">Crassostrea gigas</name>
    <dbReference type="NCBI Taxonomy" id="29159"/>
    <lineage>
        <taxon>Eukaryota</taxon>
        <taxon>Metazoa</taxon>
        <taxon>Spiralia</taxon>
        <taxon>Lophotrochozoa</taxon>
        <taxon>Mollusca</taxon>
        <taxon>Bivalvia</taxon>
        <taxon>Autobranchia</taxon>
        <taxon>Pteriomorphia</taxon>
        <taxon>Ostreida</taxon>
        <taxon>Ostreoidea</taxon>
        <taxon>Ostreidae</taxon>
        <taxon>Magallana</taxon>
    </lineage>
</organism>
<dbReference type="SUPFAM" id="SSF54928">
    <property type="entry name" value="RNA-binding domain, RBD"/>
    <property type="match status" value="1"/>
</dbReference>
<keyword evidence="6" id="KW-1133">Transmembrane helix</keyword>
<evidence type="ECO:0000256" key="4">
    <source>
        <dbReference type="HAMAP-Rule" id="MF_03006"/>
    </source>
</evidence>
<dbReference type="GO" id="GO:0003723">
    <property type="term" value="F:RNA binding"/>
    <property type="evidence" value="ECO:0007669"/>
    <property type="project" value="UniProtKB-UniRule"/>
</dbReference>
<dbReference type="Gene3D" id="3.40.50.1010">
    <property type="entry name" value="5'-nuclease"/>
    <property type="match status" value="1"/>
</dbReference>
<feature type="compositionally biased region" description="Basic and acidic residues" evidence="5">
    <location>
        <begin position="494"/>
        <end position="503"/>
    </location>
</feature>
<feature type="region of interest" description="Disordered" evidence="5">
    <location>
        <begin position="679"/>
        <end position="699"/>
    </location>
</feature>
<dbReference type="InterPro" id="IPR035979">
    <property type="entry name" value="RBD_domain_sf"/>
</dbReference>
<comment type="function">
    <text evidence="4">RNA-binding component of the eukaryotic translation initiation factor 3 (eIF-3) complex, which is involved in protein synthesis of a specialized repertoire of mRNAs and, together with other initiation factors, stimulates binding of mRNA and methionyl-tRNAi to the 40S ribosome. The eIF-3 complex specifically targets and initiates translation of a subset of mRNAs involved in cell proliferation. This subunit can bind 18S rRNA.</text>
</comment>
<keyword evidence="3 4" id="KW-0648">Protein biosynthesis</keyword>
<feature type="compositionally biased region" description="Basic and acidic residues" evidence="5">
    <location>
        <begin position="565"/>
        <end position="579"/>
    </location>
</feature>
<keyword evidence="6" id="KW-0472">Membrane</keyword>
<dbReference type="HAMAP" id="MF_03006">
    <property type="entry name" value="eIF3g"/>
    <property type="match status" value="1"/>
</dbReference>
<comment type="subunit">
    <text evidence="4">Component of the eukaryotic translation initiation factor 3 (eIF-3) complex.</text>
</comment>
<name>K1QCU0_MAGGI</name>
<dbReference type="CDD" id="cd12408">
    <property type="entry name" value="RRM_eIF3G_like"/>
    <property type="match status" value="1"/>
</dbReference>
<dbReference type="GO" id="GO:0005852">
    <property type="term" value="C:eukaryotic translation initiation factor 3 complex"/>
    <property type="evidence" value="ECO:0007669"/>
    <property type="project" value="UniProtKB-UniRule"/>
</dbReference>
<feature type="compositionally biased region" description="Polar residues" evidence="5">
    <location>
        <begin position="679"/>
        <end position="692"/>
    </location>
</feature>
<dbReference type="CDD" id="cd12933">
    <property type="entry name" value="eIF3G"/>
    <property type="match status" value="1"/>
</dbReference>
<evidence type="ECO:0000313" key="7">
    <source>
        <dbReference type="EMBL" id="EKC19336.1"/>
    </source>
</evidence>
<dbReference type="Pfam" id="PF12353">
    <property type="entry name" value="eIF3g"/>
    <property type="match status" value="1"/>
</dbReference>
<keyword evidence="1 4" id="KW-0963">Cytoplasm</keyword>
<gene>
    <name evidence="7" type="ORF">CGI_10008836</name>
</gene>
<dbReference type="SMART" id="SM00456">
    <property type="entry name" value="WW"/>
    <property type="match status" value="1"/>
</dbReference>
<dbReference type="GO" id="GO:0033290">
    <property type="term" value="C:eukaryotic 48S preinitiation complex"/>
    <property type="evidence" value="ECO:0007669"/>
    <property type="project" value="UniProtKB-UniRule"/>
</dbReference>
<protein>
    <recommendedName>
        <fullName evidence="4">Eukaryotic translation initiation factor 3 subunit G</fullName>
        <shortName evidence="4">eIF3g</shortName>
    </recommendedName>
    <alternativeName>
        <fullName evidence="4">Eukaryotic translation initiation factor 3 RNA-binding subunit</fullName>
        <shortName evidence="4">eIF-3 RNA-binding subunit</shortName>
    </alternativeName>
    <alternativeName>
        <fullName evidence="4">Eukaryotic translation initiation factor 3 subunit 4</fullName>
    </alternativeName>
</protein>
<dbReference type="Pfam" id="PF13638">
    <property type="entry name" value="PIN_4"/>
    <property type="match status" value="1"/>
</dbReference>
<evidence type="ECO:0000256" key="3">
    <source>
        <dbReference type="ARBA" id="ARBA00022917"/>
    </source>
</evidence>
<dbReference type="InterPro" id="IPR024675">
    <property type="entry name" value="eIF3g_N"/>
</dbReference>
<dbReference type="GO" id="GO:0005634">
    <property type="term" value="C:nucleus"/>
    <property type="evidence" value="ECO:0007669"/>
    <property type="project" value="TreeGrafter"/>
</dbReference>
<evidence type="ECO:0000256" key="5">
    <source>
        <dbReference type="SAM" id="MobiDB-lite"/>
    </source>
</evidence>